<dbReference type="Gene3D" id="3.50.50.60">
    <property type="entry name" value="FAD/NAD(P)-binding domain"/>
    <property type="match status" value="2"/>
</dbReference>
<dbReference type="Pfam" id="PF13454">
    <property type="entry name" value="NAD_binding_9"/>
    <property type="match status" value="1"/>
</dbReference>
<proteinExistence type="predicted"/>
<dbReference type="EMBL" id="CP049989">
    <property type="protein sequence ID" value="QIM53923.1"/>
    <property type="molecule type" value="Genomic_DNA"/>
</dbReference>
<dbReference type="InterPro" id="IPR052189">
    <property type="entry name" value="L-asp_N-monooxygenase_NS-form"/>
</dbReference>
<name>A0A6G8ILF1_9BURK</name>
<accession>A0A6G8ILF1</accession>
<gene>
    <name evidence="2" type="ORF">G9Q37_18040</name>
</gene>
<dbReference type="Proteomes" id="UP000503162">
    <property type="component" value="Chromosome"/>
</dbReference>
<dbReference type="PANTHER" id="PTHR40254:SF1">
    <property type="entry name" value="BLR0577 PROTEIN"/>
    <property type="match status" value="1"/>
</dbReference>
<reference evidence="2 3" key="1">
    <citation type="submission" date="2020-03" db="EMBL/GenBank/DDBJ databases">
        <title>Hydrogenophaga sp. nov. isolated from cyanobacterial mat.</title>
        <authorList>
            <person name="Thorat V."/>
            <person name="Kirdat K."/>
            <person name="Tiwarekar B."/>
            <person name="Costa E.D."/>
            <person name="Yadav A."/>
        </authorList>
    </citation>
    <scope>NUCLEOTIDE SEQUENCE [LARGE SCALE GENOMIC DNA]</scope>
    <source>
        <strain evidence="2 3">BA0156</strain>
    </source>
</reference>
<evidence type="ECO:0000313" key="2">
    <source>
        <dbReference type="EMBL" id="QIM53923.1"/>
    </source>
</evidence>
<evidence type="ECO:0000259" key="1">
    <source>
        <dbReference type="Pfam" id="PF13454"/>
    </source>
</evidence>
<protein>
    <submittedName>
        <fullName evidence="2">FAD-dependent oxidoreductase</fullName>
    </submittedName>
</protein>
<dbReference type="PANTHER" id="PTHR40254">
    <property type="entry name" value="BLR0577 PROTEIN"/>
    <property type="match status" value="1"/>
</dbReference>
<dbReference type="KEGG" id="hcz:G9Q37_18040"/>
<keyword evidence="3" id="KW-1185">Reference proteome</keyword>
<dbReference type="PRINTS" id="PR00368">
    <property type="entry name" value="FADPNR"/>
</dbReference>
<dbReference type="SUPFAM" id="SSF51905">
    <property type="entry name" value="FAD/NAD(P)-binding domain"/>
    <property type="match status" value="1"/>
</dbReference>
<dbReference type="RefSeq" id="WP_166229400.1">
    <property type="nucleotide sequence ID" value="NZ_CP049989.1"/>
</dbReference>
<feature type="domain" description="FAD-dependent urate hydroxylase HpyO/Asp monooxygenase CreE-like FAD/NAD(P)-binding" evidence="1">
    <location>
        <begin position="5"/>
        <end position="160"/>
    </location>
</feature>
<dbReference type="InterPro" id="IPR036188">
    <property type="entry name" value="FAD/NAD-bd_sf"/>
</dbReference>
<sequence>MKRIAIVGGGFTGVSAAVQLVRRSPAPLAITLIEARERIGPGLAYATHDPDHRLNGPTWVHSVDPLDGGHFTRWCEAHGVFDHDPRARQPSGAAFVRRAVFGAYLEDQVRVHAQATPSGSTLHTVQARAIGALQRGAETVVLTDQGQTIAADLLLLATGNALPRLPAPLEPALAAHPGVIENPLDTERLRHIPRSARVLVIGSGLTALDVVCTLERQGHAGGAVLLSRRGLRPRPQPPFSGPLPVPEGRDNLDRVLGPAPDWLLQAEPSARAWLRALRAQVRAAGGHWYPDFDALRDTVWQLWPRLPLAQQQRFLRRLRPWYDVHRFRSPPPTEAIVNAAIAAGRVQPLAARLRGLRAEGRTLVAQLQAACADAPHPARFDAVVNCTGLDVASRTAGNPLLRSLVAQGWLQADAVGVGYAVDAQCRPIGRDGAAREHLRLVGPPTLGTFGDPGGAMYIAAQIHRMVPGLLAALGGSVSAPPARTAPRRPAPA</sequence>
<dbReference type="AlphaFoldDB" id="A0A6G8ILF1"/>
<evidence type="ECO:0000313" key="3">
    <source>
        <dbReference type="Proteomes" id="UP000503162"/>
    </source>
</evidence>
<organism evidence="2 3">
    <name type="scientific">Hydrogenophaga crocea</name>
    <dbReference type="NCBI Taxonomy" id="2716225"/>
    <lineage>
        <taxon>Bacteria</taxon>
        <taxon>Pseudomonadati</taxon>
        <taxon>Pseudomonadota</taxon>
        <taxon>Betaproteobacteria</taxon>
        <taxon>Burkholderiales</taxon>
        <taxon>Comamonadaceae</taxon>
        <taxon>Hydrogenophaga</taxon>
    </lineage>
</organism>
<dbReference type="InterPro" id="IPR038732">
    <property type="entry name" value="HpyO/CreE_NAD-binding"/>
</dbReference>